<comment type="caution">
    <text evidence="3">The sequence shown here is derived from an EMBL/GenBank/DDBJ whole genome shotgun (WGS) entry which is preliminary data.</text>
</comment>
<evidence type="ECO:0000313" key="3">
    <source>
        <dbReference type="EMBL" id="MCK8786494.1"/>
    </source>
</evidence>
<protein>
    <recommendedName>
        <fullName evidence="2">Anti-sigma factor NepR domain-containing protein</fullName>
    </recommendedName>
</protein>
<dbReference type="RefSeq" id="WP_248668607.1">
    <property type="nucleotide sequence ID" value="NZ_JALPRX010000086.1"/>
</dbReference>
<keyword evidence="4" id="KW-1185">Reference proteome</keyword>
<feature type="domain" description="Anti-sigma factor NepR" evidence="2">
    <location>
        <begin position="42"/>
        <end position="64"/>
    </location>
</feature>
<feature type="region of interest" description="Disordered" evidence="1">
    <location>
        <begin position="1"/>
        <end position="30"/>
    </location>
</feature>
<dbReference type="AlphaFoldDB" id="A0A9X2BY13"/>
<evidence type="ECO:0000256" key="1">
    <source>
        <dbReference type="SAM" id="MobiDB-lite"/>
    </source>
</evidence>
<proteinExistence type="predicted"/>
<reference evidence="3" key="1">
    <citation type="submission" date="2022-04" db="EMBL/GenBank/DDBJ databases">
        <title>Roseomonas acroporae sp. nov., isolated from coral Acropora digitifera.</title>
        <authorList>
            <person name="Sun H."/>
        </authorList>
    </citation>
    <scope>NUCLEOTIDE SEQUENCE</scope>
    <source>
        <strain evidence="3">NAR14</strain>
    </source>
</reference>
<sequence>MNDTDPKARGKGGRRKTPPQDVEPPEETEGVDAAFDIWLRKGLHQLYDDVAAEPVPDELLRLIEEDRNRRKS</sequence>
<dbReference type="Proteomes" id="UP001139516">
    <property type="component" value="Unassembled WGS sequence"/>
</dbReference>
<name>A0A9X2BY13_9PROT</name>
<dbReference type="InterPro" id="IPR041649">
    <property type="entry name" value="NepR"/>
</dbReference>
<dbReference type="Pfam" id="PF18557">
    <property type="entry name" value="NepR"/>
    <property type="match status" value="1"/>
</dbReference>
<organism evidence="3 4">
    <name type="scientific">Roseomonas acroporae</name>
    <dbReference type="NCBI Taxonomy" id="2937791"/>
    <lineage>
        <taxon>Bacteria</taxon>
        <taxon>Pseudomonadati</taxon>
        <taxon>Pseudomonadota</taxon>
        <taxon>Alphaproteobacteria</taxon>
        <taxon>Acetobacterales</taxon>
        <taxon>Roseomonadaceae</taxon>
        <taxon>Roseomonas</taxon>
    </lineage>
</organism>
<accession>A0A9X2BY13</accession>
<evidence type="ECO:0000259" key="2">
    <source>
        <dbReference type="Pfam" id="PF18557"/>
    </source>
</evidence>
<dbReference type="EMBL" id="JALPRX010000086">
    <property type="protein sequence ID" value="MCK8786494.1"/>
    <property type="molecule type" value="Genomic_DNA"/>
</dbReference>
<evidence type="ECO:0000313" key="4">
    <source>
        <dbReference type="Proteomes" id="UP001139516"/>
    </source>
</evidence>
<gene>
    <name evidence="3" type="ORF">M0638_19135</name>
</gene>